<sequence>MLAVLILNPARLSPAKTFVVSAPSAVQDVTLRDREFGQWNFGGGHLLEVGFMPGLYELHHGVSLIRFNLSQLPCKKVSSAKLWLYKPKCYIQIKPVKVSVYAVSNANFEWTEGSSLCAEEYPASTWKCRGSGQPWAGSEGCSKACVDYTLPALDTQIAPSDCGRWLEFTIPPSLIQSWLDDPDNNARVTYKGQ</sequence>
<evidence type="ECO:0000313" key="5">
    <source>
        <dbReference type="EMBL" id="GAH66757.1"/>
    </source>
</evidence>
<name>X1HBI8_9ZZZZ</name>
<dbReference type="InterPro" id="IPR055372">
    <property type="entry name" value="CBM96"/>
</dbReference>
<evidence type="ECO:0000256" key="1">
    <source>
        <dbReference type="ARBA" id="ARBA00004613"/>
    </source>
</evidence>
<evidence type="ECO:0000256" key="2">
    <source>
        <dbReference type="ARBA" id="ARBA00022525"/>
    </source>
</evidence>
<evidence type="ECO:0000259" key="4">
    <source>
        <dbReference type="Pfam" id="PF24517"/>
    </source>
</evidence>
<comment type="caution">
    <text evidence="5">The sequence shown here is derived from an EMBL/GenBank/DDBJ whole genome shotgun (WGS) entry which is preliminary data.</text>
</comment>
<dbReference type="EMBL" id="BARU01028103">
    <property type="protein sequence ID" value="GAH66757.1"/>
    <property type="molecule type" value="Genomic_DNA"/>
</dbReference>
<accession>X1HBI8</accession>
<organism evidence="5">
    <name type="scientific">marine sediment metagenome</name>
    <dbReference type="NCBI Taxonomy" id="412755"/>
    <lineage>
        <taxon>unclassified sequences</taxon>
        <taxon>metagenomes</taxon>
        <taxon>ecological metagenomes</taxon>
    </lineage>
</organism>
<dbReference type="Pfam" id="PF24517">
    <property type="entry name" value="CBM96"/>
    <property type="match status" value="1"/>
</dbReference>
<comment type="subcellular location">
    <subcellularLocation>
        <location evidence="1">Secreted</location>
    </subcellularLocation>
</comment>
<keyword evidence="3" id="KW-0732">Signal</keyword>
<proteinExistence type="predicted"/>
<protein>
    <recommendedName>
        <fullName evidence="4">Carbohydrate-binding module family 96 domain-containing protein</fullName>
    </recommendedName>
</protein>
<gene>
    <name evidence="5" type="ORF">S03H2_44904</name>
</gene>
<dbReference type="AlphaFoldDB" id="X1HBI8"/>
<keyword evidence="2" id="KW-0964">Secreted</keyword>
<dbReference type="GO" id="GO:0005576">
    <property type="term" value="C:extracellular region"/>
    <property type="evidence" value="ECO:0007669"/>
    <property type="project" value="UniProtKB-SubCell"/>
</dbReference>
<reference evidence="5" key="1">
    <citation type="journal article" date="2014" name="Front. Microbiol.">
        <title>High frequency of phylogenetically diverse reductive dehalogenase-homologous genes in deep subseafloor sedimentary metagenomes.</title>
        <authorList>
            <person name="Kawai M."/>
            <person name="Futagami T."/>
            <person name="Toyoda A."/>
            <person name="Takaki Y."/>
            <person name="Nishi S."/>
            <person name="Hori S."/>
            <person name="Arai W."/>
            <person name="Tsubouchi T."/>
            <person name="Morono Y."/>
            <person name="Uchiyama I."/>
            <person name="Ito T."/>
            <person name="Fujiyama A."/>
            <person name="Inagaki F."/>
            <person name="Takami H."/>
        </authorList>
    </citation>
    <scope>NUCLEOTIDE SEQUENCE</scope>
    <source>
        <strain evidence="5">Expedition CK06-06</strain>
    </source>
</reference>
<evidence type="ECO:0000256" key="3">
    <source>
        <dbReference type="ARBA" id="ARBA00022729"/>
    </source>
</evidence>
<feature type="domain" description="Carbohydrate-binding module family 96" evidence="4">
    <location>
        <begin position="24"/>
        <end position="112"/>
    </location>
</feature>